<dbReference type="GO" id="GO:0005737">
    <property type="term" value="C:cytoplasm"/>
    <property type="evidence" value="ECO:0007669"/>
    <property type="project" value="InterPro"/>
</dbReference>
<dbReference type="PROSITE" id="PS00631">
    <property type="entry name" value="CYTOSOL_AP"/>
    <property type="match status" value="1"/>
</dbReference>
<dbReference type="GO" id="GO:0030145">
    <property type="term" value="F:manganese ion binding"/>
    <property type="evidence" value="ECO:0007669"/>
    <property type="project" value="InterPro"/>
</dbReference>
<dbReference type="AlphaFoldDB" id="A0A9P0D4G5"/>
<keyword evidence="7" id="KW-1185">Reference proteome</keyword>
<evidence type="ECO:0000256" key="2">
    <source>
        <dbReference type="ARBA" id="ARBA00022438"/>
    </source>
</evidence>
<dbReference type="InterPro" id="IPR011356">
    <property type="entry name" value="Leucine_aapep/pepB"/>
</dbReference>
<name>A0A9P0D4G5_9CUCU</name>
<evidence type="ECO:0000256" key="1">
    <source>
        <dbReference type="ARBA" id="ARBA00009528"/>
    </source>
</evidence>
<evidence type="ECO:0000313" key="6">
    <source>
        <dbReference type="EMBL" id="CAH1111175.1"/>
    </source>
</evidence>
<reference evidence="6" key="1">
    <citation type="submission" date="2022-01" db="EMBL/GenBank/DDBJ databases">
        <authorList>
            <person name="King R."/>
        </authorList>
    </citation>
    <scope>NUCLEOTIDE SEQUENCE</scope>
</reference>
<dbReference type="PANTHER" id="PTHR11963:SF48">
    <property type="entry name" value="DIPEPTIDASE B, ISOFORM A"/>
    <property type="match status" value="1"/>
</dbReference>
<dbReference type="Proteomes" id="UP001153636">
    <property type="component" value="Chromosome 5"/>
</dbReference>
<evidence type="ECO:0000313" key="7">
    <source>
        <dbReference type="Proteomes" id="UP001153636"/>
    </source>
</evidence>
<accession>A0A9P0D4G5</accession>
<feature type="domain" description="Cytosol aminopeptidase" evidence="5">
    <location>
        <begin position="415"/>
        <end position="422"/>
    </location>
</feature>
<gene>
    <name evidence="6" type="ORF">PSYICH_LOCUS10985</name>
</gene>
<evidence type="ECO:0000259" key="5">
    <source>
        <dbReference type="PROSITE" id="PS00631"/>
    </source>
</evidence>
<comment type="similarity">
    <text evidence="1">Belongs to the peptidase M17 family.</text>
</comment>
<keyword evidence="4" id="KW-0378">Hydrolase</keyword>
<dbReference type="Pfam" id="PF00883">
    <property type="entry name" value="Peptidase_M17"/>
    <property type="match status" value="1"/>
</dbReference>
<sequence>MVKKRDKKRKKQNHRYDQKIKCKRKIKENIVRLLDERSSSSTHDLYQLRGNRPRLDGIGKKCKCKKKQSQSVCKLSPDVRIKVEVSIDAAEYDGIVLVTAPGHHLKTSKLQGCISDALTLDPSLKTEIAVLPINLPAKRLVHSPTGPIDPDYDDVRVFKISAAAGIKRALKVGIKRPLLVLEEYHRYENTELVTLLGALEALYTPIQVREHDPSKNHKVEVLGVYTPNSDKTNKLVSCANILEASRRIACDIGDCDPERMAPPKVEEYVRDLFKGSSIKMTVVSDAQEFKKNYPLFEAVNRAASVQERHRGRIIYLEYNPAGNGIKETLFIVGKGVTYDTGGIDVKISGGMIGMSRDKCGAAAVAGFMNMVDKFQPKHLRVVGAMSMVRNSIGSNGYVADEVITARSGARVRVVNTDAEGRMVMADVLCKFKEDALKAVNPHLFTIATLTGHAHRTVGEGYSIVMDNGPAKKNKTNERLQCAGDKIGDPFEVSTIRREDFSSYKGIMEGDDVIQSLSKPSVQVSRGHQGPAAFLIMASGLDKHGSETAEPLRYTHIDIAASGGTFPSPGTGSPVLALAKAYLV</sequence>
<organism evidence="6 7">
    <name type="scientific">Psylliodes chrysocephalus</name>
    <dbReference type="NCBI Taxonomy" id="3402493"/>
    <lineage>
        <taxon>Eukaryota</taxon>
        <taxon>Metazoa</taxon>
        <taxon>Ecdysozoa</taxon>
        <taxon>Arthropoda</taxon>
        <taxon>Hexapoda</taxon>
        <taxon>Insecta</taxon>
        <taxon>Pterygota</taxon>
        <taxon>Neoptera</taxon>
        <taxon>Endopterygota</taxon>
        <taxon>Coleoptera</taxon>
        <taxon>Polyphaga</taxon>
        <taxon>Cucujiformia</taxon>
        <taxon>Chrysomeloidea</taxon>
        <taxon>Chrysomelidae</taxon>
        <taxon>Galerucinae</taxon>
        <taxon>Alticini</taxon>
        <taxon>Psylliodes</taxon>
    </lineage>
</organism>
<dbReference type="PANTHER" id="PTHR11963">
    <property type="entry name" value="LEUCINE AMINOPEPTIDASE-RELATED"/>
    <property type="match status" value="1"/>
</dbReference>
<evidence type="ECO:0000256" key="4">
    <source>
        <dbReference type="ARBA" id="ARBA00022801"/>
    </source>
</evidence>
<keyword evidence="2" id="KW-0031">Aminopeptidase</keyword>
<dbReference type="GO" id="GO:0070006">
    <property type="term" value="F:metalloaminopeptidase activity"/>
    <property type="evidence" value="ECO:0007669"/>
    <property type="project" value="InterPro"/>
</dbReference>
<dbReference type="EMBL" id="OV651817">
    <property type="protein sequence ID" value="CAH1111175.1"/>
    <property type="molecule type" value="Genomic_DNA"/>
</dbReference>
<dbReference type="SUPFAM" id="SSF53187">
    <property type="entry name" value="Zn-dependent exopeptidases"/>
    <property type="match status" value="1"/>
</dbReference>
<dbReference type="Gene3D" id="3.40.630.10">
    <property type="entry name" value="Zn peptidases"/>
    <property type="match status" value="1"/>
</dbReference>
<dbReference type="GO" id="GO:0006508">
    <property type="term" value="P:proteolysis"/>
    <property type="evidence" value="ECO:0007669"/>
    <property type="project" value="UniProtKB-KW"/>
</dbReference>
<dbReference type="OrthoDB" id="10041421at2759"/>
<dbReference type="PRINTS" id="PR00481">
    <property type="entry name" value="LAMNOPPTDASE"/>
</dbReference>
<keyword evidence="3" id="KW-0645">Protease</keyword>
<evidence type="ECO:0000256" key="3">
    <source>
        <dbReference type="ARBA" id="ARBA00022670"/>
    </source>
</evidence>
<dbReference type="InterPro" id="IPR000819">
    <property type="entry name" value="Peptidase_M17_C"/>
</dbReference>
<proteinExistence type="inferred from homology"/>
<protein>
    <recommendedName>
        <fullName evidence="5">Cytosol aminopeptidase domain-containing protein</fullName>
    </recommendedName>
</protein>